<dbReference type="OrthoDB" id="567691at2759"/>
<dbReference type="Proteomes" id="UP000008827">
    <property type="component" value="Chromosome 9"/>
</dbReference>
<dbReference type="HOGENOM" id="CLU_545646_0_0_1"/>
<dbReference type="PANTHER" id="PTHR16897:SF15">
    <property type="entry name" value="C2H2-TYPE DOMAIN-CONTAINING PROTEIN"/>
    <property type="match status" value="1"/>
</dbReference>
<dbReference type="PaxDb" id="3847-GLYMA09G34492.1"/>
<evidence type="ECO:0000313" key="2">
    <source>
        <dbReference type="EMBL" id="KRH39646.1"/>
    </source>
</evidence>
<reference evidence="3" key="2">
    <citation type="submission" date="2018-02" db="UniProtKB">
        <authorList>
            <consortium name="EnsemblPlants"/>
        </authorList>
    </citation>
    <scope>IDENTIFICATION</scope>
    <source>
        <strain evidence="3">Williams 82</strain>
    </source>
</reference>
<dbReference type="InParanoid" id="K7LF67"/>
<feature type="compositionally biased region" description="Basic and acidic residues" evidence="1">
    <location>
        <begin position="238"/>
        <end position="260"/>
    </location>
</feature>
<gene>
    <name evidence="2" type="ORF">GLYMA_09G211800</name>
</gene>
<feature type="compositionally biased region" description="Basic and acidic residues" evidence="1">
    <location>
        <begin position="151"/>
        <end position="169"/>
    </location>
</feature>
<dbReference type="STRING" id="3847.K7LF67"/>
<dbReference type="AlphaFoldDB" id="K7LF67"/>
<protein>
    <submittedName>
        <fullName evidence="2 3">Uncharacterized protein</fullName>
    </submittedName>
</protein>
<feature type="region of interest" description="Disordered" evidence="1">
    <location>
        <begin position="238"/>
        <end position="288"/>
    </location>
</feature>
<name>K7LF67_SOYBN</name>
<dbReference type="SMR" id="K7LF67"/>
<keyword evidence="4" id="KW-1185">Reference proteome</keyword>
<reference evidence="2 3" key="1">
    <citation type="journal article" date="2010" name="Nature">
        <title>Genome sequence of the palaeopolyploid soybean.</title>
        <authorList>
            <person name="Schmutz J."/>
            <person name="Cannon S.B."/>
            <person name="Schlueter J."/>
            <person name="Ma J."/>
            <person name="Mitros T."/>
            <person name="Nelson W."/>
            <person name="Hyten D.L."/>
            <person name="Song Q."/>
            <person name="Thelen J.J."/>
            <person name="Cheng J."/>
            <person name="Xu D."/>
            <person name="Hellsten U."/>
            <person name="May G.D."/>
            <person name="Yu Y."/>
            <person name="Sakurai T."/>
            <person name="Umezawa T."/>
            <person name="Bhattacharyya M.K."/>
            <person name="Sandhu D."/>
            <person name="Valliyodan B."/>
            <person name="Lindquist E."/>
            <person name="Peto M."/>
            <person name="Grant D."/>
            <person name="Shu S."/>
            <person name="Goodstein D."/>
            <person name="Barry K."/>
            <person name="Futrell-Griggs M."/>
            <person name="Abernathy B."/>
            <person name="Du J."/>
            <person name="Tian Z."/>
            <person name="Zhu L."/>
            <person name="Gill N."/>
            <person name="Joshi T."/>
            <person name="Libault M."/>
            <person name="Sethuraman A."/>
            <person name="Zhang X.-C."/>
            <person name="Shinozaki K."/>
            <person name="Nguyen H.T."/>
            <person name="Wing R.A."/>
            <person name="Cregan P."/>
            <person name="Specht J."/>
            <person name="Grimwood J."/>
            <person name="Rokhsar D."/>
            <person name="Stacey G."/>
            <person name="Shoemaker R.C."/>
            <person name="Jackson S.A."/>
        </authorList>
    </citation>
    <scope>NUCLEOTIDE SEQUENCE [LARGE SCALE GENOMIC DNA]</scope>
    <source>
        <strain evidence="3">cv. Williams 82</strain>
        <tissue evidence="2">Callus</tissue>
    </source>
</reference>
<feature type="region of interest" description="Disordered" evidence="1">
    <location>
        <begin position="138"/>
        <end position="169"/>
    </location>
</feature>
<dbReference type="Gramene" id="KRH39646">
    <property type="protein sequence ID" value="KRH39646"/>
    <property type="gene ID" value="GLYMA_09G211800"/>
</dbReference>
<feature type="compositionally biased region" description="Basic and acidic residues" evidence="1">
    <location>
        <begin position="269"/>
        <end position="279"/>
    </location>
</feature>
<dbReference type="EnsemblPlants" id="KRH39646">
    <property type="protein sequence ID" value="KRH39646"/>
    <property type="gene ID" value="GLYMA_09G211800"/>
</dbReference>
<evidence type="ECO:0000313" key="3">
    <source>
        <dbReference type="EnsemblPlants" id="KRH39646"/>
    </source>
</evidence>
<evidence type="ECO:0000313" key="4">
    <source>
        <dbReference type="Proteomes" id="UP000008827"/>
    </source>
</evidence>
<dbReference type="EMBL" id="CM000842">
    <property type="protein sequence ID" value="KRH39646.1"/>
    <property type="molecule type" value="Genomic_DNA"/>
</dbReference>
<dbReference type="PANTHER" id="PTHR16897">
    <property type="entry name" value="OS10G0105400 PROTEIN"/>
    <property type="match status" value="1"/>
</dbReference>
<dbReference type="eggNOG" id="ENOG502QR92">
    <property type="taxonomic scope" value="Eukaryota"/>
</dbReference>
<sequence>MCREPRCTSWFCVADSAFQYEVSDDSVQADWRQTFADASGTYHHFEWAVGTTEGKSDILEFENVGLNGCVRASGLDLGGLSACFVTLRAWRLDGRCTELTVKAHSLKGQQCVHCRLIVGDGYVTITKGESIRRFFEHAEEAEEEEDDDSVDKDGNELDGECSRPQKHAKSPELAREFLLDAATIIFKEQVEKAFREGTARQNAHSIFVCLALKLLEDRVHVACKEIITLEKQMKLLEEEEKEKREEEERKERRRTKEREKKLRRKERLKGKEKEKKCSESNDALGSPEISKKELSAVADMEQNTPISCSNLVIETDETNLLRDDSPNIEDEEFSSECSTLKPQDLSYDDCEEEISNAEDEMGQSTIEQSMFSHRKLRCRKEFQLDMPMKWSDRRRYAVVSENSVMVCRSEPRHYGESFVTSSRVMNGLNRKSRINFPTKSNCRNVGPVHHRKLNLTELENSSLQGLSDGSQTSVRQGLVMMGHKLLVVGEEWVKSGKGCW</sequence>
<evidence type="ECO:0000256" key="1">
    <source>
        <dbReference type="SAM" id="MobiDB-lite"/>
    </source>
</evidence>
<reference evidence="2" key="3">
    <citation type="submission" date="2018-07" db="EMBL/GenBank/DDBJ databases">
        <title>WGS assembly of Glycine max.</title>
        <authorList>
            <person name="Schmutz J."/>
            <person name="Cannon S."/>
            <person name="Schlueter J."/>
            <person name="Ma J."/>
            <person name="Mitros T."/>
            <person name="Nelson W."/>
            <person name="Hyten D."/>
            <person name="Song Q."/>
            <person name="Thelen J."/>
            <person name="Cheng J."/>
            <person name="Xu D."/>
            <person name="Hellsten U."/>
            <person name="May G."/>
            <person name="Yu Y."/>
            <person name="Sakurai T."/>
            <person name="Umezawa T."/>
            <person name="Bhattacharyya M."/>
            <person name="Sandhu D."/>
            <person name="Valliyodan B."/>
            <person name="Lindquist E."/>
            <person name="Peto M."/>
            <person name="Grant D."/>
            <person name="Shu S."/>
            <person name="Goodstein D."/>
            <person name="Barry K."/>
            <person name="Futrell-Griggs M."/>
            <person name="Abernathy B."/>
            <person name="Du J."/>
            <person name="Tian Z."/>
            <person name="Zhu L."/>
            <person name="Gill N."/>
            <person name="Joshi T."/>
            <person name="Libault M."/>
            <person name="Sethuraman A."/>
            <person name="Zhang X."/>
            <person name="Shinozaki K."/>
            <person name="Nguyen H."/>
            <person name="Wing R."/>
            <person name="Cregan P."/>
            <person name="Specht J."/>
            <person name="Grimwood J."/>
            <person name="Rokhsar D."/>
            <person name="Stacey G."/>
            <person name="Shoemaker R."/>
            <person name="Jackson S."/>
        </authorList>
    </citation>
    <scope>NUCLEOTIDE SEQUENCE</scope>
    <source>
        <tissue evidence="2">Callus</tissue>
    </source>
</reference>
<feature type="compositionally biased region" description="Acidic residues" evidence="1">
    <location>
        <begin position="139"/>
        <end position="150"/>
    </location>
</feature>
<proteinExistence type="predicted"/>
<accession>K7LF67</accession>
<organism evidence="3">
    <name type="scientific">Glycine max</name>
    <name type="common">Soybean</name>
    <name type="synonym">Glycine hispida</name>
    <dbReference type="NCBI Taxonomy" id="3847"/>
    <lineage>
        <taxon>Eukaryota</taxon>
        <taxon>Viridiplantae</taxon>
        <taxon>Streptophyta</taxon>
        <taxon>Embryophyta</taxon>
        <taxon>Tracheophyta</taxon>
        <taxon>Spermatophyta</taxon>
        <taxon>Magnoliopsida</taxon>
        <taxon>eudicotyledons</taxon>
        <taxon>Gunneridae</taxon>
        <taxon>Pentapetalae</taxon>
        <taxon>rosids</taxon>
        <taxon>fabids</taxon>
        <taxon>Fabales</taxon>
        <taxon>Fabaceae</taxon>
        <taxon>Papilionoideae</taxon>
        <taxon>50 kb inversion clade</taxon>
        <taxon>NPAAA clade</taxon>
        <taxon>indigoferoid/millettioid clade</taxon>
        <taxon>Phaseoleae</taxon>
        <taxon>Glycine</taxon>
        <taxon>Glycine subgen. Soja</taxon>
    </lineage>
</organism>